<reference evidence="3" key="1">
    <citation type="submission" date="2023-07" db="EMBL/GenBank/DDBJ databases">
        <title>draft genome sequence of fig (Ficus carica).</title>
        <authorList>
            <person name="Takahashi T."/>
            <person name="Nishimura K."/>
        </authorList>
    </citation>
    <scope>NUCLEOTIDE SEQUENCE</scope>
</reference>
<proteinExistence type="predicted"/>
<gene>
    <name evidence="3" type="ORF">TIFTF001_005147</name>
</gene>
<dbReference type="SUPFAM" id="SSF47473">
    <property type="entry name" value="EF-hand"/>
    <property type="match status" value="1"/>
</dbReference>
<comment type="caution">
    <text evidence="3">The sequence shown here is derived from an EMBL/GenBank/DDBJ whole genome shotgun (WGS) entry which is preliminary data.</text>
</comment>
<dbReference type="Proteomes" id="UP001187192">
    <property type="component" value="Unassembled WGS sequence"/>
</dbReference>
<protein>
    <recommendedName>
        <fullName evidence="2">EF-hand domain-containing protein</fullName>
    </recommendedName>
</protein>
<sequence length="116" mass="13453">MILCPQIQNIVFNNPINFQTHVPQEVHDKPPLTIEQLREIFKRYDTDNDGQLSEEELKSAFRYLGSHFSYYRAVMARFCADSDKDGCINLKNDEFSALVSYAHSCGYKVKTCYNFA</sequence>
<dbReference type="InterPro" id="IPR018247">
    <property type="entry name" value="EF_Hand_1_Ca_BS"/>
</dbReference>
<organism evidence="3 4">
    <name type="scientific">Ficus carica</name>
    <name type="common">Common fig</name>
    <dbReference type="NCBI Taxonomy" id="3494"/>
    <lineage>
        <taxon>Eukaryota</taxon>
        <taxon>Viridiplantae</taxon>
        <taxon>Streptophyta</taxon>
        <taxon>Embryophyta</taxon>
        <taxon>Tracheophyta</taxon>
        <taxon>Spermatophyta</taxon>
        <taxon>Magnoliopsida</taxon>
        <taxon>eudicotyledons</taxon>
        <taxon>Gunneridae</taxon>
        <taxon>Pentapetalae</taxon>
        <taxon>rosids</taxon>
        <taxon>fabids</taxon>
        <taxon>Rosales</taxon>
        <taxon>Moraceae</taxon>
        <taxon>Ficeae</taxon>
        <taxon>Ficus</taxon>
    </lineage>
</organism>
<dbReference type="PROSITE" id="PS00018">
    <property type="entry name" value="EF_HAND_1"/>
    <property type="match status" value="1"/>
</dbReference>
<dbReference type="InterPro" id="IPR011992">
    <property type="entry name" value="EF-hand-dom_pair"/>
</dbReference>
<dbReference type="AlphaFoldDB" id="A0AA88CY92"/>
<dbReference type="PROSITE" id="PS50222">
    <property type="entry name" value="EF_HAND_2"/>
    <property type="match status" value="1"/>
</dbReference>
<evidence type="ECO:0000313" key="4">
    <source>
        <dbReference type="Proteomes" id="UP001187192"/>
    </source>
</evidence>
<dbReference type="Gene3D" id="1.10.238.10">
    <property type="entry name" value="EF-hand"/>
    <property type="match status" value="1"/>
</dbReference>
<evidence type="ECO:0000313" key="3">
    <source>
        <dbReference type="EMBL" id="GMN35201.1"/>
    </source>
</evidence>
<evidence type="ECO:0000256" key="1">
    <source>
        <dbReference type="ARBA" id="ARBA00022837"/>
    </source>
</evidence>
<feature type="domain" description="EF-hand" evidence="2">
    <location>
        <begin position="32"/>
        <end position="67"/>
    </location>
</feature>
<dbReference type="EMBL" id="BTGU01000005">
    <property type="protein sequence ID" value="GMN35201.1"/>
    <property type="molecule type" value="Genomic_DNA"/>
</dbReference>
<name>A0AA88CY92_FICCA</name>
<evidence type="ECO:0000259" key="2">
    <source>
        <dbReference type="PROSITE" id="PS50222"/>
    </source>
</evidence>
<dbReference type="CDD" id="cd00051">
    <property type="entry name" value="EFh"/>
    <property type="match status" value="1"/>
</dbReference>
<dbReference type="Pfam" id="PF13499">
    <property type="entry name" value="EF-hand_7"/>
    <property type="match status" value="1"/>
</dbReference>
<dbReference type="SMART" id="SM00054">
    <property type="entry name" value="EFh"/>
    <property type="match status" value="1"/>
</dbReference>
<keyword evidence="4" id="KW-1185">Reference proteome</keyword>
<accession>A0AA88CY92</accession>
<dbReference type="InterPro" id="IPR002048">
    <property type="entry name" value="EF_hand_dom"/>
</dbReference>
<dbReference type="GO" id="GO:0005509">
    <property type="term" value="F:calcium ion binding"/>
    <property type="evidence" value="ECO:0007669"/>
    <property type="project" value="InterPro"/>
</dbReference>
<keyword evidence="1" id="KW-0106">Calcium</keyword>